<dbReference type="OrthoDB" id="9941369at2"/>
<organism evidence="1 2">
    <name type="scientific">Tenacibaculum skagerrakense</name>
    <dbReference type="NCBI Taxonomy" id="186571"/>
    <lineage>
        <taxon>Bacteria</taxon>
        <taxon>Pseudomonadati</taxon>
        <taxon>Bacteroidota</taxon>
        <taxon>Flavobacteriia</taxon>
        <taxon>Flavobacteriales</taxon>
        <taxon>Flavobacteriaceae</taxon>
        <taxon>Tenacibaculum</taxon>
    </lineage>
</organism>
<dbReference type="EMBL" id="SLXM01000003">
    <property type="protein sequence ID" value="TCP25727.1"/>
    <property type="molecule type" value="Genomic_DNA"/>
</dbReference>
<dbReference type="Proteomes" id="UP000294564">
    <property type="component" value="Unassembled WGS sequence"/>
</dbReference>
<comment type="caution">
    <text evidence="1">The sequence shown here is derived from an EMBL/GenBank/DDBJ whole genome shotgun (WGS) entry which is preliminary data.</text>
</comment>
<protein>
    <submittedName>
        <fullName evidence="1">Uncharacterized protein</fullName>
    </submittedName>
</protein>
<evidence type="ECO:0000313" key="1">
    <source>
        <dbReference type="EMBL" id="TCP25727.1"/>
    </source>
</evidence>
<accession>A0A4R2NUX1</accession>
<gene>
    <name evidence="1" type="ORF">EV195_10386</name>
</gene>
<evidence type="ECO:0000313" key="2">
    <source>
        <dbReference type="Proteomes" id="UP000294564"/>
    </source>
</evidence>
<name>A0A4R2NUX1_9FLAO</name>
<sequence length="173" mass="19423">MKKNPNWPICKPGKPGNGYSSLHKKNFNVLLKESYFNPSKKYVSVKIPCPKKDFEIQKVYEVSSDIFLEIGINVSNLRILLIHISEPTAASTLGLDINFFLDGKILFDEIYDLETCQPIKFDIKNHESLLVITLNDDKDLCSSKILDNKIDKLSELLIIKPEEAGGGVIVTGP</sequence>
<dbReference type="RefSeq" id="WP_132794114.1">
    <property type="nucleotide sequence ID" value="NZ_SLXM01000003.1"/>
</dbReference>
<proteinExistence type="predicted"/>
<dbReference type="AlphaFoldDB" id="A0A4R2NUX1"/>
<reference evidence="1 2" key="1">
    <citation type="submission" date="2019-03" db="EMBL/GenBank/DDBJ databases">
        <title>Genomic Encyclopedia of Type Strains, Phase IV (KMG-IV): sequencing the most valuable type-strain genomes for metagenomic binning, comparative biology and taxonomic classification.</title>
        <authorList>
            <person name="Goeker M."/>
        </authorList>
    </citation>
    <scope>NUCLEOTIDE SEQUENCE [LARGE SCALE GENOMIC DNA]</scope>
    <source>
        <strain evidence="1 2">DSM 14836</strain>
    </source>
</reference>
<keyword evidence="2" id="KW-1185">Reference proteome</keyword>